<proteinExistence type="inferred from homology"/>
<dbReference type="RefSeq" id="WP_344957385.1">
    <property type="nucleotide sequence ID" value="NZ_BAABCX010000002.1"/>
</dbReference>
<evidence type="ECO:0000259" key="16">
    <source>
        <dbReference type="SMART" id="SM00962"/>
    </source>
</evidence>
<dbReference type="InterPro" id="IPR000897">
    <property type="entry name" value="SRP54_GTPase_dom"/>
</dbReference>
<accession>A0ABP6VW81</accession>
<evidence type="ECO:0000259" key="15">
    <source>
        <dbReference type="SMART" id="SM00382"/>
    </source>
</evidence>
<evidence type="ECO:0000256" key="1">
    <source>
        <dbReference type="ARBA" id="ARBA00004413"/>
    </source>
</evidence>
<dbReference type="Pfam" id="PF00448">
    <property type="entry name" value="SRP54"/>
    <property type="match status" value="1"/>
</dbReference>
<name>A0ABP6VW81_9GAMM</name>
<evidence type="ECO:0000256" key="10">
    <source>
        <dbReference type="ARBA" id="ARBA00023136"/>
    </source>
</evidence>
<dbReference type="CDD" id="cd17873">
    <property type="entry name" value="FlhF"/>
    <property type="match status" value="1"/>
</dbReference>
<keyword evidence="8" id="KW-0653">Protein transport</keyword>
<feature type="domain" description="SRP54-type proteins GTP-binding" evidence="16">
    <location>
        <begin position="198"/>
        <end position="396"/>
    </location>
</feature>
<evidence type="ECO:0000256" key="4">
    <source>
        <dbReference type="ARBA" id="ARBA00022448"/>
    </source>
</evidence>
<comment type="subcellular location">
    <subcellularLocation>
        <location evidence="1">Cell membrane</location>
        <topology evidence="1">Peripheral membrane protein</topology>
        <orientation evidence="1">Cytoplasmic side</orientation>
    </subcellularLocation>
</comment>
<evidence type="ECO:0000256" key="2">
    <source>
        <dbReference type="ARBA" id="ARBA00008531"/>
    </source>
</evidence>
<evidence type="ECO:0000256" key="7">
    <source>
        <dbReference type="ARBA" id="ARBA00022795"/>
    </source>
</evidence>
<evidence type="ECO:0000256" key="6">
    <source>
        <dbReference type="ARBA" id="ARBA00022741"/>
    </source>
</evidence>
<dbReference type="SMART" id="SM00962">
    <property type="entry name" value="SRP54"/>
    <property type="match status" value="1"/>
</dbReference>
<evidence type="ECO:0000256" key="11">
    <source>
        <dbReference type="ARBA" id="ARBA00023225"/>
    </source>
</evidence>
<dbReference type="EMBL" id="BAABCX010000002">
    <property type="protein sequence ID" value="GAA3539845.1"/>
    <property type="molecule type" value="Genomic_DNA"/>
</dbReference>
<evidence type="ECO:0000313" key="18">
    <source>
        <dbReference type="Proteomes" id="UP001500795"/>
    </source>
</evidence>
<evidence type="ECO:0000256" key="12">
    <source>
        <dbReference type="ARBA" id="ARBA00025337"/>
    </source>
</evidence>
<keyword evidence="11" id="KW-1006">Bacterial flagellum protein export</keyword>
<dbReference type="SUPFAM" id="SSF52540">
    <property type="entry name" value="P-loop containing nucleoside triphosphate hydrolases"/>
    <property type="match status" value="1"/>
</dbReference>
<feature type="region of interest" description="Disordered" evidence="14">
    <location>
        <begin position="55"/>
        <end position="103"/>
    </location>
</feature>
<organism evidence="17 18">
    <name type="scientific">Zobellella aerophila</name>
    <dbReference type="NCBI Taxonomy" id="870480"/>
    <lineage>
        <taxon>Bacteria</taxon>
        <taxon>Pseudomonadati</taxon>
        <taxon>Pseudomonadota</taxon>
        <taxon>Gammaproteobacteria</taxon>
        <taxon>Aeromonadales</taxon>
        <taxon>Aeromonadaceae</taxon>
        <taxon>Zobellella</taxon>
    </lineage>
</organism>
<sequence length="751" mass="80655">MSVQRFVGANNREVMRQVRVALGEDALILASRQVAEGVEILAMAEQDVAPMTGGAVASPAAKTTMPEAASPPAAGSPAMSVPSTPSVPPAASTRPSPAEETDFSALGSRLLSEMQGMRELLSRHPIQPVPEAADSAQARLRRCLLGAGFSQRLAAEVLAGLPPELAQAPQAAAMEWLERQLCARLPVPHSEFELLDGGGLIALIGPTGVGKTTTTGKLAAHYVMRHGGDGLALVSTDSYRVGAQEQLRIYAEILGVEMHALAEGDSLEALLAGLAHKRLVLVDTVGMSQRDQRLVEQVAQLRAGGQPVRLLLLLNAASQGETLAEVVETYGKAARAAGARLEDCVLTKQDEAARLGPLLDTVIRQGLRPHWVSCGQRVPEDLVPVEPRSLIRQGLAVGPGAADDTAPLMETPERSEHWSRNLLGQGRALAATLTTLAEQLPGFALLQQAWELSSLPVSVQSQRLSALCGAVPELDWDTVLWARQRPAPGCSWVMPDLVLAGRGLPLPLSRRSGMDLASHLAWVADSLGVRAHILSGIPDPGAWQWLEERELPWLAVAHANTRVRFRGERQTLAQLPKQPEPAHSHEGRYRGQPVQVELSRWPVTVKSSGEMLQAWGGELRALDSGLVLGRRYWLAPVYGEDDDSIALLCEQLRRDEVSVLTRQAWSQLDAAGLAGTDGELMRFLSASLASLACQLEQTQADWAMDVRAQLISLLGRRRSCNGRVLLDALVHLFTARDAIRQMGIFGTVAPG</sequence>
<evidence type="ECO:0000313" key="17">
    <source>
        <dbReference type="EMBL" id="GAA3539845.1"/>
    </source>
</evidence>
<comment type="caution">
    <text evidence="17">The sequence shown here is derived from an EMBL/GenBank/DDBJ whole genome shotgun (WGS) entry which is preliminary data.</text>
</comment>
<dbReference type="InterPro" id="IPR027417">
    <property type="entry name" value="P-loop_NTPase"/>
</dbReference>
<keyword evidence="4" id="KW-0813">Transport</keyword>
<feature type="domain" description="AAA+ ATPase" evidence="15">
    <location>
        <begin position="197"/>
        <end position="370"/>
    </location>
</feature>
<keyword evidence="5" id="KW-1003">Cell membrane</keyword>
<evidence type="ECO:0000256" key="3">
    <source>
        <dbReference type="ARBA" id="ARBA00014919"/>
    </source>
</evidence>
<keyword evidence="10" id="KW-0472">Membrane</keyword>
<evidence type="ECO:0000256" key="13">
    <source>
        <dbReference type="NCBIfam" id="TIGR03499"/>
    </source>
</evidence>
<protein>
    <recommendedName>
        <fullName evidence="3 13">Flagellar biosynthesis protein FlhF</fullName>
    </recommendedName>
</protein>
<evidence type="ECO:0000256" key="9">
    <source>
        <dbReference type="ARBA" id="ARBA00023134"/>
    </source>
</evidence>
<comment type="function">
    <text evidence="12">Necessary for flagellar biosynthesis. May be involved in translocation of the flagellum.</text>
</comment>
<dbReference type="PANTHER" id="PTHR43134">
    <property type="entry name" value="SIGNAL RECOGNITION PARTICLE RECEPTOR SUBUNIT ALPHA"/>
    <property type="match status" value="1"/>
</dbReference>
<evidence type="ECO:0000256" key="8">
    <source>
        <dbReference type="ARBA" id="ARBA00022927"/>
    </source>
</evidence>
<evidence type="ECO:0000256" key="5">
    <source>
        <dbReference type="ARBA" id="ARBA00022475"/>
    </source>
</evidence>
<keyword evidence="6" id="KW-0547">Nucleotide-binding</keyword>
<dbReference type="SMART" id="SM00382">
    <property type="entry name" value="AAA"/>
    <property type="match status" value="1"/>
</dbReference>
<dbReference type="InterPro" id="IPR020006">
    <property type="entry name" value="FlhF"/>
</dbReference>
<reference evidence="18" key="1">
    <citation type="journal article" date="2019" name="Int. J. Syst. Evol. Microbiol.">
        <title>The Global Catalogue of Microorganisms (GCM) 10K type strain sequencing project: providing services to taxonomists for standard genome sequencing and annotation.</title>
        <authorList>
            <consortium name="The Broad Institute Genomics Platform"/>
            <consortium name="The Broad Institute Genome Sequencing Center for Infectious Disease"/>
            <person name="Wu L."/>
            <person name="Ma J."/>
        </authorList>
    </citation>
    <scope>NUCLEOTIDE SEQUENCE [LARGE SCALE GENOMIC DNA]</scope>
    <source>
        <strain evidence="18">JCM 17110</strain>
    </source>
</reference>
<dbReference type="InterPro" id="IPR003593">
    <property type="entry name" value="AAA+_ATPase"/>
</dbReference>
<dbReference type="Gene3D" id="3.40.50.300">
    <property type="entry name" value="P-loop containing nucleotide triphosphate hydrolases"/>
    <property type="match status" value="1"/>
</dbReference>
<keyword evidence="18" id="KW-1185">Reference proteome</keyword>
<dbReference type="NCBIfam" id="TIGR03499">
    <property type="entry name" value="FlhF"/>
    <property type="match status" value="1"/>
</dbReference>
<dbReference type="InterPro" id="IPR047040">
    <property type="entry name" value="FlhF__GTPase_dom"/>
</dbReference>
<dbReference type="Proteomes" id="UP001500795">
    <property type="component" value="Unassembled WGS sequence"/>
</dbReference>
<feature type="compositionally biased region" description="Low complexity" evidence="14">
    <location>
        <begin position="66"/>
        <end position="98"/>
    </location>
</feature>
<gene>
    <name evidence="17" type="ORF">GCM10022394_19470</name>
</gene>
<dbReference type="PANTHER" id="PTHR43134:SF3">
    <property type="entry name" value="FLAGELLAR BIOSYNTHESIS PROTEIN FLHF"/>
    <property type="match status" value="1"/>
</dbReference>
<comment type="similarity">
    <text evidence="2">Belongs to the GTP-binding SRP family.</text>
</comment>
<evidence type="ECO:0000256" key="14">
    <source>
        <dbReference type="SAM" id="MobiDB-lite"/>
    </source>
</evidence>
<keyword evidence="9" id="KW-0342">GTP-binding</keyword>
<keyword evidence="7" id="KW-1005">Bacterial flagellum biogenesis</keyword>